<dbReference type="RefSeq" id="WP_169102459.1">
    <property type="nucleotide sequence ID" value="NZ_JABBVZ010000106.1"/>
</dbReference>
<dbReference type="InterPro" id="IPR013767">
    <property type="entry name" value="PAS_fold"/>
</dbReference>
<dbReference type="EMBL" id="JABBVZ010000106">
    <property type="protein sequence ID" value="NMP24385.1"/>
    <property type="molecule type" value="Genomic_DNA"/>
</dbReference>
<accession>A0A7Y0L6Z9</accession>
<reference evidence="2 3" key="1">
    <citation type="submission" date="2020-04" db="EMBL/GenBank/DDBJ databases">
        <authorList>
            <person name="Zhang R."/>
            <person name="Schippers A."/>
        </authorList>
    </citation>
    <scope>NUCLEOTIDE SEQUENCE [LARGE SCALE GENOMIC DNA]</scope>
    <source>
        <strain evidence="2 3">DSM 109850</strain>
    </source>
</reference>
<protein>
    <submittedName>
        <fullName evidence="2">PAS domain S-box protein</fullName>
    </submittedName>
</protein>
<comment type="caution">
    <text evidence="2">The sequence shown here is derived from an EMBL/GenBank/DDBJ whole genome shotgun (WGS) entry which is preliminary data.</text>
</comment>
<dbReference type="Gene3D" id="3.30.450.20">
    <property type="entry name" value="PAS domain"/>
    <property type="match status" value="1"/>
</dbReference>
<organism evidence="2 3">
    <name type="scientific">Sulfobacillus harzensis</name>
    <dbReference type="NCBI Taxonomy" id="2729629"/>
    <lineage>
        <taxon>Bacteria</taxon>
        <taxon>Bacillati</taxon>
        <taxon>Bacillota</taxon>
        <taxon>Clostridia</taxon>
        <taxon>Eubacteriales</taxon>
        <taxon>Clostridiales Family XVII. Incertae Sedis</taxon>
        <taxon>Sulfobacillus</taxon>
    </lineage>
</organism>
<name>A0A7Y0L6Z9_9FIRM</name>
<dbReference type="Proteomes" id="UP000533476">
    <property type="component" value="Unassembled WGS sequence"/>
</dbReference>
<dbReference type="AlphaFoldDB" id="A0A7Y0L6Z9"/>
<keyword evidence="3" id="KW-1185">Reference proteome</keyword>
<gene>
    <name evidence="2" type="ORF">HIJ39_18805</name>
</gene>
<dbReference type="Pfam" id="PF00989">
    <property type="entry name" value="PAS"/>
    <property type="match status" value="1"/>
</dbReference>
<sequence>MSQNLVFGEPSKDLYHSLIEYNPDAVFVLSTDGIVVEANPVVSEILGYAKKDVVGIHFQDLVVSEYREVANQQLDMVGSQRLSRWLDRLNDPADQTETLEHRINACRQKGRYAFEDDYYLREALTYEPVLVTAGLALLLALYRAQSPRLLARIAIPTLLVYSTRPSQPSKVQRQVEQSVQWVLRRNPHIGAIGVNGGHYVHWVDASVVGSVADHIRSTS</sequence>
<dbReference type="PROSITE" id="PS50112">
    <property type="entry name" value="PAS"/>
    <property type="match status" value="1"/>
</dbReference>
<dbReference type="SMART" id="SM00091">
    <property type="entry name" value="PAS"/>
    <property type="match status" value="1"/>
</dbReference>
<dbReference type="InterPro" id="IPR000014">
    <property type="entry name" value="PAS"/>
</dbReference>
<evidence type="ECO:0000259" key="1">
    <source>
        <dbReference type="PROSITE" id="PS50112"/>
    </source>
</evidence>
<dbReference type="NCBIfam" id="TIGR00229">
    <property type="entry name" value="sensory_box"/>
    <property type="match status" value="1"/>
</dbReference>
<dbReference type="InterPro" id="IPR035965">
    <property type="entry name" value="PAS-like_dom_sf"/>
</dbReference>
<dbReference type="GO" id="GO:0006355">
    <property type="term" value="P:regulation of DNA-templated transcription"/>
    <property type="evidence" value="ECO:0007669"/>
    <property type="project" value="InterPro"/>
</dbReference>
<feature type="domain" description="PAS" evidence="1">
    <location>
        <begin position="11"/>
        <end position="81"/>
    </location>
</feature>
<proteinExistence type="predicted"/>
<evidence type="ECO:0000313" key="3">
    <source>
        <dbReference type="Proteomes" id="UP000533476"/>
    </source>
</evidence>
<evidence type="ECO:0000313" key="2">
    <source>
        <dbReference type="EMBL" id="NMP24385.1"/>
    </source>
</evidence>
<dbReference type="SUPFAM" id="SSF55785">
    <property type="entry name" value="PYP-like sensor domain (PAS domain)"/>
    <property type="match status" value="1"/>
</dbReference>
<dbReference type="CDD" id="cd00130">
    <property type="entry name" value="PAS"/>
    <property type="match status" value="1"/>
</dbReference>